<name>A0A3S9HMW7_9BURK</name>
<proteinExistence type="predicted"/>
<reference evidence="2 3" key="1">
    <citation type="journal article" date="2011" name="Int. J. Syst. Evol. Microbiol.">
        <title>Description of Undibacterium oligocarboniphilum sp. nov., isolated from purified water, and Undibacterium pigrum strain CCUG 49012 as the type strain of Undibacterium parvum sp. nov., and emended descriptions of the genus Undibacterium and the species Undibacterium pigrum.</title>
        <authorList>
            <person name="Eder W."/>
            <person name="Wanner G."/>
            <person name="Ludwig W."/>
            <person name="Busse H.J."/>
            <person name="Ziemke-Kageler F."/>
            <person name="Lang E."/>
        </authorList>
    </citation>
    <scope>NUCLEOTIDE SEQUENCE [LARGE SCALE GENOMIC DNA]</scope>
    <source>
        <strain evidence="2 3">DSM 23061</strain>
    </source>
</reference>
<dbReference type="AlphaFoldDB" id="A0A3S9HMW7"/>
<dbReference type="EMBL" id="CP034464">
    <property type="protein sequence ID" value="AZP13414.1"/>
    <property type="molecule type" value="Genomic_DNA"/>
</dbReference>
<feature type="signal peptide" evidence="1">
    <location>
        <begin position="1"/>
        <end position="20"/>
    </location>
</feature>
<feature type="chain" id="PRO_5019233949" evidence="1">
    <location>
        <begin position="21"/>
        <end position="152"/>
    </location>
</feature>
<sequence length="152" mass="16674">MCGLRLFLAFLVLSCNSAKAELGAAPSTFSNKVEVRKAQSLSVSADQAPHTYRVSESVLNTGTVVREYIGGNGIVFAVTWQGPFLPDLQNLLGKHFDTMRTEAARVPRAGNSQLQIIRPEVSIYSGGHMRAFTGRAWILSEFPADFKQEDIQ</sequence>
<keyword evidence="3" id="KW-1185">Reference proteome</keyword>
<dbReference type="RefSeq" id="WP_126128787.1">
    <property type="nucleotide sequence ID" value="NZ_CP034464.1"/>
</dbReference>
<accession>A0A3S9HMW7</accession>
<protein>
    <submittedName>
        <fullName evidence="2">DUF2844 domain-containing protein</fullName>
    </submittedName>
</protein>
<dbReference type="KEGG" id="upv:EJN92_16310"/>
<dbReference type="InterPro" id="IPR021267">
    <property type="entry name" value="DUF2844"/>
</dbReference>
<evidence type="ECO:0000313" key="2">
    <source>
        <dbReference type="EMBL" id="AZP13414.1"/>
    </source>
</evidence>
<keyword evidence="1" id="KW-0732">Signal</keyword>
<evidence type="ECO:0000313" key="3">
    <source>
        <dbReference type="Proteomes" id="UP000275663"/>
    </source>
</evidence>
<dbReference type="OrthoDB" id="7561239at2"/>
<gene>
    <name evidence="2" type="ORF">EJN92_16310</name>
</gene>
<dbReference type="Pfam" id="PF11005">
    <property type="entry name" value="DUF2844"/>
    <property type="match status" value="1"/>
</dbReference>
<organism evidence="2 3">
    <name type="scientific">Undibacterium parvum</name>
    <dbReference type="NCBI Taxonomy" id="401471"/>
    <lineage>
        <taxon>Bacteria</taxon>
        <taxon>Pseudomonadati</taxon>
        <taxon>Pseudomonadota</taxon>
        <taxon>Betaproteobacteria</taxon>
        <taxon>Burkholderiales</taxon>
        <taxon>Oxalobacteraceae</taxon>
        <taxon>Undibacterium</taxon>
    </lineage>
</organism>
<dbReference type="Proteomes" id="UP000275663">
    <property type="component" value="Chromosome"/>
</dbReference>
<evidence type="ECO:0000256" key="1">
    <source>
        <dbReference type="SAM" id="SignalP"/>
    </source>
</evidence>